<keyword evidence="3" id="KW-0596">Phosphopantetheine</keyword>
<comment type="cofactor">
    <cofactor evidence="1">
        <name>pantetheine 4'-phosphate</name>
        <dbReference type="ChEBI" id="CHEBI:47942"/>
    </cofactor>
</comment>
<feature type="region of interest" description="Disordered" evidence="6">
    <location>
        <begin position="1065"/>
        <end position="1099"/>
    </location>
</feature>
<dbReference type="PANTHER" id="PTHR22754:SF32">
    <property type="entry name" value="DISCO-INTERACTING PROTEIN 2"/>
    <property type="match status" value="1"/>
</dbReference>
<dbReference type="SMART" id="SM00823">
    <property type="entry name" value="PKS_PP"/>
    <property type="match status" value="1"/>
</dbReference>
<sequence length="1282" mass="136115">MQSAPNVPATLVAHLGQLAVHRAGDTALITIDAAGDTRYDYASLDARVRALASHLASRAAPGDRAMLLLDSGIDYMTAFFACLYAGLIAVPAFEPGAVRLAQVARLRAIASDADPALLLTSTAQATAHHDALAAIAPRAAVILADDPQPPARHDWHPYPAGPDTLAFLQYTSGSTASPKGVMVSHGNVIANEVAIATGMGVRPGDTMVSWLPLYHDMGLIGGLLQPIHSGVPVAMMSPQFFLERPARWLQAISRHRGTLSGGPDFAYRLCVERVRDSHFEGLDLSSWDVAFSGAEPVRADTLRAFVDRFAPAGFRKQALYPCYGLAEATLFATGGKRGTGMLSERFDPAALAQGLGKTANATDSGMELVACGFPRADHTVRIADRDGRAVADGHVGEIEIAGPSVAHGYWRNASATAATFTGDAGAERRLRTGDLGLMRDGQLYIAGRRKDLIIVRGQNLYPQDIEQAVEAKVTAARRGRVAAFPVQGPNGEAIGIAVEISRPDQKRIGHVALVQALAEAVGNACGETLAVALLLNPGGLPKTTSGKLQRSACRQGCACRQGWLDDGLDACAVWSHGAFSRGGISANGQAPAAGEPPRGEAEIALAALWQELLGAAPADRQAHFFAAGGSSLTAARLVARLRERFGAAVPMRLPFEHPTLAACAAALESLQVGGNDGADAPIARAPRTGEMPLAPAQQRMWLTDRIAAPADRWIYNMAGGLRLAGPLDAQAMRASLNALVERHEILRTSYPADANGAPSARIASALTIDLPYHDLSSLDASQRAAALHELAEAQAREPFDLSSAPLLRARLVRLADDDHALLLTLHHIVGDGWSIDILLDTLAAGYNAAIAGTALDLPPLPIQYADYAVHQHGADGARSQPSEASFWRDALQGAPRLTTIPSPNRRPPVASTTGAACHSELPDALLARVDALARAHGATRYGAAGSLPRAAAQAGRCRRPVGRHRRGRPHAARAGGTDRLLRQRAAAARAAPCHADVRCPAGPVARCHAGRFRSSGPSLRAHCRSGRRAARARVAPAGPDAVRAAEHACRRVPVRGPACRTPADACPRRQVRPRRVPRPPRRWPARRMGLRDGPVPARHRAPHCRCLRRRAGPGRVEPRPSVVRPRCAGRPLRTRYRYARHDFQPDFQSRQARQARQAQQTRQGRRAPENGGRSGSGRAARADVVPVAGPDLPHRDRTDHAGPGPRGMGAGPSAGHRGHAVPPRRHPAARLRPAHAAGVRTVRGIDRAGALWVVWRSAEEGRRPQHVSLHAVSGARDDPVPQ</sequence>
<protein>
    <submittedName>
        <fullName evidence="8">Non ribosomal peptide synthase</fullName>
    </submittedName>
</protein>
<dbReference type="GO" id="GO:0016874">
    <property type="term" value="F:ligase activity"/>
    <property type="evidence" value="ECO:0007669"/>
    <property type="project" value="UniProtKB-KW"/>
</dbReference>
<dbReference type="SUPFAM" id="SSF56801">
    <property type="entry name" value="Acetyl-CoA synthetase-like"/>
    <property type="match status" value="1"/>
</dbReference>
<evidence type="ECO:0000256" key="2">
    <source>
        <dbReference type="ARBA" id="ARBA00006432"/>
    </source>
</evidence>
<keyword evidence="4" id="KW-0597">Phosphoprotein</keyword>
<feature type="compositionally biased region" description="Basic residues" evidence="6">
    <location>
        <begin position="956"/>
        <end position="971"/>
    </location>
</feature>
<evidence type="ECO:0000256" key="5">
    <source>
        <dbReference type="ARBA" id="ARBA00022598"/>
    </source>
</evidence>
<dbReference type="InterPro" id="IPR040097">
    <property type="entry name" value="FAAL/FAAC"/>
</dbReference>
<evidence type="ECO:0000313" key="9">
    <source>
        <dbReference type="Proteomes" id="UP000005808"/>
    </source>
</evidence>
<comment type="caution">
    <text evidence="8">The sequence shown here is derived from an EMBL/GenBank/DDBJ whole genome shotgun (WGS) entry which is preliminary data.</text>
</comment>
<keyword evidence="5" id="KW-0436">Ligase</keyword>
<dbReference type="Gene3D" id="1.10.1200.10">
    <property type="entry name" value="ACP-like"/>
    <property type="match status" value="1"/>
</dbReference>
<dbReference type="InterPro" id="IPR036736">
    <property type="entry name" value="ACP-like_sf"/>
</dbReference>
<dbReference type="InterPro" id="IPR042099">
    <property type="entry name" value="ANL_N_sf"/>
</dbReference>
<dbReference type="GO" id="GO:0031177">
    <property type="term" value="F:phosphopantetheine binding"/>
    <property type="evidence" value="ECO:0007669"/>
    <property type="project" value="InterPro"/>
</dbReference>
<dbReference type="SUPFAM" id="SSF47336">
    <property type="entry name" value="ACP-like"/>
    <property type="match status" value="1"/>
</dbReference>
<dbReference type="InterPro" id="IPR000873">
    <property type="entry name" value="AMP-dep_synth/lig_dom"/>
</dbReference>
<feature type="region of interest" description="Disordered" evidence="6">
    <location>
        <begin position="1140"/>
        <end position="1235"/>
    </location>
</feature>
<dbReference type="InterPro" id="IPR001242">
    <property type="entry name" value="Condensation_dom"/>
</dbReference>
<dbReference type="GO" id="GO:0005886">
    <property type="term" value="C:plasma membrane"/>
    <property type="evidence" value="ECO:0007669"/>
    <property type="project" value="TreeGrafter"/>
</dbReference>
<evidence type="ECO:0000256" key="4">
    <source>
        <dbReference type="ARBA" id="ARBA00022553"/>
    </source>
</evidence>
<dbReference type="Pfam" id="PF00550">
    <property type="entry name" value="PP-binding"/>
    <property type="match status" value="1"/>
</dbReference>
<dbReference type="SUPFAM" id="SSF52777">
    <property type="entry name" value="CoA-dependent acyltransferases"/>
    <property type="match status" value="2"/>
</dbReference>
<feature type="region of interest" description="Disordered" evidence="6">
    <location>
        <begin position="1260"/>
        <end position="1282"/>
    </location>
</feature>
<dbReference type="Pfam" id="PF00668">
    <property type="entry name" value="Condensation"/>
    <property type="match status" value="1"/>
</dbReference>
<feature type="compositionally biased region" description="Low complexity" evidence="6">
    <location>
        <begin position="1150"/>
        <end position="1162"/>
    </location>
</feature>
<proteinExistence type="inferred from homology"/>
<evidence type="ECO:0000256" key="1">
    <source>
        <dbReference type="ARBA" id="ARBA00001957"/>
    </source>
</evidence>
<dbReference type="Gene3D" id="3.30.559.10">
    <property type="entry name" value="Chloramphenicol acetyltransferase-like domain"/>
    <property type="match status" value="1"/>
</dbReference>
<dbReference type="Gene3D" id="3.30.300.30">
    <property type="match status" value="1"/>
</dbReference>
<comment type="similarity">
    <text evidence="2">Belongs to the ATP-dependent AMP-binding enzyme family.</text>
</comment>
<dbReference type="InterPro" id="IPR045851">
    <property type="entry name" value="AMP-bd_C_sf"/>
</dbReference>
<dbReference type="GO" id="GO:0071766">
    <property type="term" value="P:Actinobacterium-type cell wall biogenesis"/>
    <property type="evidence" value="ECO:0007669"/>
    <property type="project" value="UniProtKB-ARBA"/>
</dbReference>
<evidence type="ECO:0000256" key="3">
    <source>
        <dbReference type="ARBA" id="ARBA00022450"/>
    </source>
</evidence>
<dbReference type="PROSITE" id="PS50075">
    <property type="entry name" value="CARRIER"/>
    <property type="match status" value="1"/>
</dbReference>
<dbReference type="InterPro" id="IPR009081">
    <property type="entry name" value="PP-bd_ACP"/>
</dbReference>
<feature type="domain" description="Carrier" evidence="7">
    <location>
        <begin position="596"/>
        <end position="671"/>
    </location>
</feature>
<dbReference type="InterPro" id="IPR006162">
    <property type="entry name" value="Ppantetheine_attach_site"/>
</dbReference>
<dbReference type="EMBL" id="AHJE01000068">
    <property type="protein sequence ID" value="EHP40327.1"/>
    <property type="molecule type" value="Genomic_DNA"/>
</dbReference>
<dbReference type="PROSITE" id="PS00012">
    <property type="entry name" value="PHOSPHOPANTETHEINE"/>
    <property type="match status" value="1"/>
</dbReference>
<evidence type="ECO:0000313" key="8">
    <source>
        <dbReference type="EMBL" id="EHP40327.1"/>
    </source>
</evidence>
<dbReference type="PATRIC" id="fig|1127483.3.peg.5309"/>
<dbReference type="FunFam" id="3.40.50.12780:FF:000013">
    <property type="entry name" value="Long-chain-fatty-acid--AMP ligase FadD32"/>
    <property type="match status" value="1"/>
</dbReference>
<feature type="compositionally biased region" description="Basic residues" evidence="6">
    <location>
        <begin position="1069"/>
        <end position="1085"/>
    </location>
</feature>
<dbReference type="CDD" id="cd05931">
    <property type="entry name" value="FAAL"/>
    <property type="match status" value="1"/>
</dbReference>
<reference evidence="8 9" key="1">
    <citation type="journal article" date="2012" name="J. Bacteriol.">
        <title>De Novo Genome Project of Cupriavidus basilensis OR16.</title>
        <authorList>
            <person name="Cserhati M."/>
            <person name="Kriszt B."/>
            <person name="Szoboszlay S."/>
            <person name="Toth A."/>
            <person name="Szabo I."/>
            <person name="Tancsics A."/>
            <person name="Nagy I."/>
            <person name="Horvath B."/>
            <person name="Nagy I."/>
            <person name="Kukolya J."/>
        </authorList>
    </citation>
    <scope>NUCLEOTIDE SEQUENCE [LARGE SCALE GENOMIC DNA]</scope>
    <source>
        <strain evidence="8 9">OR16</strain>
    </source>
</reference>
<organism evidence="8 9">
    <name type="scientific">Cupriavidus basilensis OR16</name>
    <dbReference type="NCBI Taxonomy" id="1127483"/>
    <lineage>
        <taxon>Bacteria</taxon>
        <taxon>Pseudomonadati</taxon>
        <taxon>Pseudomonadota</taxon>
        <taxon>Betaproteobacteria</taxon>
        <taxon>Burkholderiales</taxon>
        <taxon>Burkholderiaceae</taxon>
        <taxon>Cupriavidus</taxon>
    </lineage>
</organism>
<evidence type="ECO:0000259" key="7">
    <source>
        <dbReference type="PROSITE" id="PS50075"/>
    </source>
</evidence>
<dbReference type="Gene3D" id="3.30.559.30">
    <property type="entry name" value="Nonribosomal peptide synthetase, condensation domain"/>
    <property type="match status" value="1"/>
</dbReference>
<dbReference type="GO" id="GO:0070566">
    <property type="term" value="F:adenylyltransferase activity"/>
    <property type="evidence" value="ECO:0007669"/>
    <property type="project" value="TreeGrafter"/>
</dbReference>
<dbReference type="GO" id="GO:0006633">
    <property type="term" value="P:fatty acid biosynthetic process"/>
    <property type="evidence" value="ECO:0007669"/>
    <property type="project" value="TreeGrafter"/>
</dbReference>
<feature type="region of interest" description="Disordered" evidence="6">
    <location>
        <begin position="952"/>
        <end position="977"/>
    </location>
</feature>
<evidence type="ECO:0000256" key="6">
    <source>
        <dbReference type="SAM" id="MobiDB-lite"/>
    </source>
</evidence>
<accession>H1SAZ5</accession>
<name>H1SAZ5_9BURK</name>
<dbReference type="Pfam" id="PF00501">
    <property type="entry name" value="AMP-binding"/>
    <property type="match status" value="1"/>
</dbReference>
<dbReference type="Proteomes" id="UP000005808">
    <property type="component" value="Unassembled WGS sequence"/>
</dbReference>
<dbReference type="InterPro" id="IPR020806">
    <property type="entry name" value="PKS_PP-bd"/>
</dbReference>
<feature type="compositionally biased region" description="Basic residues" evidence="6">
    <location>
        <begin position="1216"/>
        <end position="1233"/>
    </location>
</feature>
<dbReference type="GO" id="GO:0044550">
    <property type="term" value="P:secondary metabolite biosynthetic process"/>
    <property type="evidence" value="ECO:0007669"/>
    <property type="project" value="UniProtKB-ARBA"/>
</dbReference>
<dbReference type="Gene3D" id="3.40.50.12780">
    <property type="entry name" value="N-terminal domain of ligase-like"/>
    <property type="match status" value="1"/>
</dbReference>
<gene>
    <name evidence="8" type="ORF">OR16_26573</name>
</gene>
<dbReference type="InterPro" id="IPR023213">
    <property type="entry name" value="CAT-like_dom_sf"/>
</dbReference>
<dbReference type="FunFam" id="1.10.1200.10:FF:000016">
    <property type="entry name" value="Non-ribosomal peptide synthase"/>
    <property type="match status" value="1"/>
</dbReference>
<dbReference type="PANTHER" id="PTHR22754">
    <property type="entry name" value="DISCO-INTERACTING PROTEIN 2 DIP2 -RELATED"/>
    <property type="match status" value="1"/>
</dbReference>